<proteinExistence type="inferred from homology"/>
<protein>
    <recommendedName>
        <fullName evidence="3">Phospholipase/carboxylesterase/thioesterase domain-containing protein</fullName>
    </recommendedName>
</protein>
<dbReference type="PANTHER" id="PTHR10655">
    <property type="entry name" value="LYSOPHOSPHOLIPASE-RELATED"/>
    <property type="match status" value="1"/>
</dbReference>
<gene>
    <name evidence="4" type="ORF">BW247_00430</name>
</gene>
<accession>A0A1P8UD10</accession>
<evidence type="ECO:0000256" key="1">
    <source>
        <dbReference type="ARBA" id="ARBA00006499"/>
    </source>
</evidence>
<keyword evidence="2" id="KW-0378">Hydrolase</keyword>
<organism evidence="4 5">
    <name type="scientific">Acidihalobacter ferrooxydans</name>
    <dbReference type="NCBI Taxonomy" id="1765967"/>
    <lineage>
        <taxon>Bacteria</taxon>
        <taxon>Pseudomonadati</taxon>
        <taxon>Pseudomonadota</taxon>
        <taxon>Gammaproteobacteria</taxon>
        <taxon>Chromatiales</taxon>
        <taxon>Ectothiorhodospiraceae</taxon>
        <taxon>Acidihalobacter</taxon>
    </lineage>
</organism>
<evidence type="ECO:0000259" key="3">
    <source>
        <dbReference type="Pfam" id="PF02230"/>
    </source>
</evidence>
<dbReference type="RefSeq" id="WP_076835098.1">
    <property type="nucleotide sequence ID" value="NZ_CP019434.1"/>
</dbReference>
<evidence type="ECO:0000313" key="4">
    <source>
        <dbReference type="EMBL" id="APZ41751.1"/>
    </source>
</evidence>
<dbReference type="Pfam" id="PF02230">
    <property type="entry name" value="Abhydrolase_2"/>
    <property type="match status" value="1"/>
</dbReference>
<dbReference type="InterPro" id="IPR003140">
    <property type="entry name" value="PLipase/COase/thioEstase"/>
</dbReference>
<dbReference type="Gene3D" id="3.40.50.1820">
    <property type="entry name" value="alpha/beta hydrolase"/>
    <property type="match status" value="1"/>
</dbReference>
<reference evidence="4 5" key="1">
    <citation type="submission" date="2017-01" db="EMBL/GenBank/DDBJ databases">
        <title>Draft sequence of Acidihalobacter ferrooxidans strain DSM 14175 (strain V8).</title>
        <authorList>
            <person name="Khaleque H.N."/>
            <person name="Ramsay J.P."/>
            <person name="Murphy R.J.T."/>
            <person name="Kaksonen A.H."/>
            <person name="Boxall N.J."/>
            <person name="Watkin E.L.J."/>
        </authorList>
    </citation>
    <scope>NUCLEOTIDE SEQUENCE [LARGE SCALE GENOMIC DNA]</scope>
    <source>
        <strain evidence="4 5">V8</strain>
    </source>
</reference>
<name>A0A1P8UD10_9GAMM</name>
<dbReference type="OrthoDB" id="9801763at2"/>
<dbReference type="Proteomes" id="UP000243807">
    <property type="component" value="Chromosome"/>
</dbReference>
<evidence type="ECO:0000256" key="2">
    <source>
        <dbReference type="ARBA" id="ARBA00022801"/>
    </source>
</evidence>
<sequence length="218" mass="23447">MSNPESVLREYGPAPRHSLVWLHGLGADGHDFVPLFDQLERPPDLGLRVVLPHAPIRPVTINGGTPMRAWYDFRSLELGRGEAAEDIAESIALVHALLARERARLPAGGKLLLGGFSQGAVMTLVAGLRATPRPDALIVLSGYLWGDVCEPDSAPPVFQAHGADDPVIALPLGLAAHRALVAAGVEAHWRTYPMAHAVCPEEIDDLAHWLTSVLRGTR</sequence>
<keyword evidence="5" id="KW-1185">Reference proteome</keyword>
<dbReference type="STRING" id="1765967.BW247_00430"/>
<dbReference type="InterPro" id="IPR050565">
    <property type="entry name" value="LYPA1-2/EST-like"/>
</dbReference>
<feature type="domain" description="Phospholipase/carboxylesterase/thioesterase" evidence="3">
    <location>
        <begin position="16"/>
        <end position="212"/>
    </location>
</feature>
<dbReference type="InterPro" id="IPR029058">
    <property type="entry name" value="AB_hydrolase_fold"/>
</dbReference>
<evidence type="ECO:0000313" key="5">
    <source>
        <dbReference type="Proteomes" id="UP000243807"/>
    </source>
</evidence>
<dbReference type="KEGG" id="afy:BW247_00430"/>
<dbReference type="EMBL" id="CP019434">
    <property type="protein sequence ID" value="APZ41751.1"/>
    <property type="molecule type" value="Genomic_DNA"/>
</dbReference>
<comment type="similarity">
    <text evidence="1">Belongs to the AB hydrolase superfamily. AB hydrolase 2 family.</text>
</comment>
<dbReference type="PANTHER" id="PTHR10655:SF17">
    <property type="entry name" value="LYSOPHOSPHOLIPASE-LIKE PROTEIN 1"/>
    <property type="match status" value="1"/>
</dbReference>
<dbReference type="SUPFAM" id="SSF53474">
    <property type="entry name" value="alpha/beta-Hydrolases"/>
    <property type="match status" value="1"/>
</dbReference>
<dbReference type="GO" id="GO:0016787">
    <property type="term" value="F:hydrolase activity"/>
    <property type="evidence" value="ECO:0007669"/>
    <property type="project" value="UniProtKB-KW"/>
</dbReference>
<dbReference type="AlphaFoldDB" id="A0A1P8UD10"/>